<evidence type="ECO:0000313" key="2">
    <source>
        <dbReference type="EMBL" id="GAV54230.1"/>
    </source>
</evidence>
<feature type="region of interest" description="Disordered" evidence="1">
    <location>
        <begin position="454"/>
        <end position="476"/>
    </location>
</feature>
<accession>A0A1Q3AF08</accession>
<organism evidence="2 3">
    <name type="scientific">Zygosaccharomyces rouxii</name>
    <dbReference type="NCBI Taxonomy" id="4956"/>
    <lineage>
        <taxon>Eukaryota</taxon>
        <taxon>Fungi</taxon>
        <taxon>Dikarya</taxon>
        <taxon>Ascomycota</taxon>
        <taxon>Saccharomycotina</taxon>
        <taxon>Saccharomycetes</taxon>
        <taxon>Saccharomycetales</taxon>
        <taxon>Saccharomycetaceae</taxon>
        <taxon>Zygosaccharomyces</taxon>
    </lineage>
</organism>
<protein>
    <submittedName>
        <fullName evidence="2">Uncharacterized protein</fullName>
    </submittedName>
</protein>
<gene>
    <name evidence="2" type="ORF">ZYGR_0AK07320</name>
</gene>
<feature type="region of interest" description="Disordered" evidence="1">
    <location>
        <begin position="388"/>
        <end position="418"/>
    </location>
</feature>
<dbReference type="OrthoDB" id="4035999at2759"/>
<dbReference type="Proteomes" id="UP000187013">
    <property type="component" value="Unassembled WGS sequence"/>
</dbReference>
<comment type="caution">
    <text evidence="2">The sequence shown here is derived from an EMBL/GenBank/DDBJ whole genome shotgun (WGS) entry which is preliminary data.</text>
</comment>
<dbReference type="AlphaFoldDB" id="A0A1Q3AF08"/>
<sequence length="853" mass="96133">MLIVNETRMQKFKEVQREHVGVLKELLAFCETLRPNSKAAQKYMNDVRLILEFVASSLKILIAKHTLVTSPNELLPGKLFADVELLNTYKDVLFGSIKLIFNKDTSAFRMRTEPNFTQDVIKIYTALIQFHRMWAAETLQLKSMVHAFQYQFGSNYNIANCNILNLNQVHDLLSQTFDLISPPLLDVKRVAKRDYFRLTMEKFGYRDLLVEIFQLSTGELAIFKVNCGEMPTPTSSAGTLLQRLAEGESKLLDLGRTLLFPALREYDLEVVTLVDSGTELRTPTVNNVHLLLQSVDVMQWESHWKFCFQKLFDKKNVIPPLLQSSTLAPMAKSSHPFQSFKFKHQKLEDLRPNNFSGIAIQMPQQVVDSQREKENSVKDFKQNSFKLHKSKPLQKPSSSMMEDVDLSDTSKRSASDNTLFKSPSLRDIEQLSCSKLLELDKSIDMNLSQTALETPEMKECKTMSQHSSLEKTDPVVEGDIEVSDIESDDDNESQGNFSFNPTADIYKPNLYSRKSFSLLNLFKPKSKKKLNVDTNSDSAFSLNNQNSSSSLFGPRSATSSSLSSKSSLGSLLKPNNGVELPSGIELNNESAIFESKITRVSSWNGRLWEPIKAEKLKLTIVKSDKNEDVLVVHEEKEIYFCKLAARVTPQWKCSRGGAQDVQLSIPPSEFMANKFSEGGNFLNIRCLEANRLQNFLQHCIRGDIIPAHLFPSTLPNSITAGTLSSNGSSLLSEQSSSLVSDSGALKLATSAADTRLLLPNIRVKRYVHSETAMWQEQLSTMVDLFACEYKGLLLSVLFKFLENGKNANTLLMGLNDIRRIGTTGLLLICKNEEQFLEFPNKTVADQVSRLIRL</sequence>
<dbReference type="EMBL" id="BDGX01000037">
    <property type="protein sequence ID" value="GAV54230.1"/>
    <property type="molecule type" value="Genomic_DNA"/>
</dbReference>
<name>A0A1Q3AF08_ZYGRO</name>
<proteinExistence type="predicted"/>
<reference evidence="2 3" key="1">
    <citation type="submission" date="2016-08" db="EMBL/GenBank/DDBJ databases">
        <title>Draft genome sequence of allopolyploid Zygosaccharomyces rouxii.</title>
        <authorList>
            <person name="Watanabe J."/>
            <person name="Uehara K."/>
            <person name="Mogi Y."/>
            <person name="Tsukioka Y."/>
        </authorList>
    </citation>
    <scope>NUCLEOTIDE SEQUENCE [LARGE SCALE GENOMIC DNA]</scope>
    <source>
        <strain evidence="2 3">NBRC 110957</strain>
    </source>
</reference>
<evidence type="ECO:0000313" key="3">
    <source>
        <dbReference type="Proteomes" id="UP000187013"/>
    </source>
</evidence>
<evidence type="ECO:0000256" key="1">
    <source>
        <dbReference type="SAM" id="MobiDB-lite"/>
    </source>
</evidence>